<gene>
    <name evidence="2" type="ORF">BA177_03510</name>
</gene>
<proteinExistence type="predicted"/>
<organism evidence="2 3">
    <name type="scientific">Woeseia oceani</name>
    <dbReference type="NCBI Taxonomy" id="1548547"/>
    <lineage>
        <taxon>Bacteria</taxon>
        <taxon>Pseudomonadati</taxon>
        <taxon>Pseudomonadota</taxon>
        <taxon>Gammaproteobacteria</taxon>
        <taxon>Woeseiales</taxon>
        <taxon>Woeseiaceae</taxon>
        <taxon>Woeseia</taxon>
    </lineage>
</organism>
<evidence type="ECO:0000313" key="3">
    <source>
        <dbReference type="Proteomes" id="UP000092695"/>
    </source>
</evidence>
<keyword evidence="1" id="KW-0732">Signal</keyword>
<protein>
    <recommendedName>
        <fullName evidence="4">Cytochrome c domain-containing protein</fullName>
    </recommendedName>
</protein>
<dbReference type="KEGG" id="woc:BA177_03510"/>
<feature type="chain" id="PRO_5008260061" description="Cytochrome c domain-containing protein" evidence="1">
    <location>
        <begin position="21"/>
        <end position="96"/>
    </location>
</feature>
<dbReference type="Proteomes" id="UP000092695">
    <property type="component" value="Chromosome"/>
</dbReference>
<evidence type="ECO:0000256" key="1">
    <source>
        <dbReference type="SAM" id="SignalP"/>
    </source>
</evidence>
<sequence>MSRIKTVAVFASTVAIAVFALTALQTRDVVAHSEPATTSCANCHQGKLSFAGKDSQELAVRIHAVLNGEIRHPPLGLDDVSDAAIQQLAEQLAARK</sequence>
<keyword evidence="3" id="KW-1185">Reference proteome</keyword>
<dbReference type="AlphaFoldDB" id="A0A193LCZ0"/>
<evidence type="ECO:0000313" key="2">
    <source>
        <dbReference type="EMBL" id="ANO50400.1"/>
    </source>
</evidence>
<dbReference type="EMBL" id="CP016268">
    <property type="protein sequence ID" value="ANO50400.1"/>
    <property type="molecule type" value="Genomic_DNA"/>
</dbReference>
<name>A0A193LCZ0_9GAMM</name>
<feature type="signal peptide" evidence="1">
    <location>
        <begin position="1"/>
        <end position="20"/>
    </location>
</feature>
<accession>A0A193LCZ0</accession>
<evidence type="ECO:0008006" key="4">
    <source>
        <dbReference type="Google" id="ProtNLM"/>
    </source>
</evidence>
<reference evidence="2 3" key="1">
    <citation type="submission" date="2016-06" db="EMBL/GenBank/DDBJ databases">
        <title>Complete genome sequence of a deep-branching marine Gamma Proteobacterium Woeseia oceani type strain XK5.</title>
        <authorList>
            <person name="Mu D."/>
            <person name="Du Z."/>
        </authorList>
    </citation>
    <scope>NUCLEOTIDE SEQUENCE [LARGE SCALE GENOMIC DNA]</scope>
    <source>
        <strain evidence="2 3">XK5</strain>
    </source>
</reference>
<dbReference type="RefSeq" id="WP_068612895.1">
    <property type="nucleotide sequence ID" value="NZ_CP016268.1"/>
</dbReference>
<dbReference type="STRING" id="1548547.BA177_03510"/>